<keyword evidence="3" id="KW-1185">Reference proteome</keyword>
<gene>
    <name evidence="2" type="ORF">AB4876_03895</name>
</gene>
<dbReference type="NCBIfam" id="TIGR00254">
    <property type="entry name" value="GGDEF"/>
    <property type="match status" value="1"/>
</dbReference>
<organism evidence="2 3">
    <name type="scientific">Zhongshania guokunii</name>
    <dbReference type="NCBI Taxonomy" id="641783"/>
    <lineage>
        <taxon>Bacteria</taxon>
        <taxon>Pseudomonadati</taxon>
        <taxon>Pseudomonadota</taxon>
        <taxon>Gammaproteobacteria</taxon>
        <taxon>Cellvibrionales</taxon>
        <taxon>Spongiibacteraceae</taxon>
        <taxon>Zhongshania</taxon>
    </lineage>
</organism>
<dbReference type="SUPFAM" id="SSF55781">
    <property type="entry name" value="GAF domain-like"/>
    <property type="match status" value="1"/>
</dbReference>
<feature type="domain" description="GGDEF" evidence="1">
    <location>
        <begin position="194"/>
        <end position="327"/>
    </location>
</feature>
<keyword evidence="2" id="KW-0808">Transferase</keyword>
<dbReference type="Gene3D" id="3.30.450.40">
    <property type="match status" value="1"/>
</dbReference>
<dbReference type="Pfam" id="PF01590">
    <property type="entry name" value="GAF"/>
    <property type="match status" value="1"/>
</dbReference>
<dbReference type="Gene3D" id="3.30.70.270">
    <property type="match status" value="1"/>
</dbReference>
<dbReference type="Proteomes" id="UP001557485">
    <property type="component" value="Unassembled WGS sequence"/>
</dbReference>
<dbReference type="PANTHER" id="PTHR43102">
    <property type="entry name" value="SLR1143 PROTEIN"/>
    <property type="match status" value="1"/>
</dbReference>
<comment type="caution">
    <text evidence="2">The sequence shown here is derived from an EMBL/GenBank/DDBJ whole genome shotgun (WGS) entry which is preliminary data.</text>
</comment>
<dbReference type="PROSITE" id="PS50887">
    <property type="entry name" value="GGDEF"/>
    <property type="match status" value="1"/>
</dbReference>
<evidence type="ECO:0000259" key="1">
    <source>
        <dbReference type="PROSITE" id="PS50887"/>
    </source>
</evidence>
<evidence type="ECO:0000313" key="3">
    <source>
        <dbReference type="Proteomes" id="UP001557485"/>
    </source>
</evidence>
<evidence type="ECO:0000313" key="2">
    <source>
        <dbReference type="EMBL" id="MEX1668039.1"/>
    </source>
</evidence>
<accession>A0ABV3U3G9</accession>
<dbReference type="EMBL" id="JBFRYA010000002">
    <property type="protein sequence ID" value="MEX1668039.1"/>
    <property type="molecule type" value="Genomic_DNA"/>
</dbReference>
<dbReference type="Pfam" id="PF00990">
    <property type="entry name" value="GGDEF"/>
    <property type="match status" value="1"/>
</dbReference>
<dbReference type="SUPFAM" id="SSF55073">
    <property type="entry name" value="Nucleotide cyclase"/>
    <property type="match status" value="1"/>
</dbReference>
<dbReference type="PANTHER" id="PTHR43102:SF2">
    <property type="entry name" value="GAF DOMAIN-CONTAINING PROTEIN"/>
    <property type="match status" value="1"/>
</dbReference>
<dbReference type="RefSeq" id="WP_368380336.1">
    <property type="nucleotide sequence ID" value="NZ_JBFRYA010000002.1"/>
</dbReference>
<dbReference type="GO" id="GO:0052621">
    <property type="term" value="F:diguanylate cyclase activity"/>
    <property type="evidence" value="ECO:0007669"/>
    <property type="project" value="UniProtKB-EC"/>
</dbReference>
<dbReference type="CDD" id="cd01949">
    <property type="entry name" value="GGDEF"/>
    <property type="match status" value="1"/>
</dbReference>
<dbReference type="SMART" id="SM00267">
    <property type="entry name" value="GGDEF"/>
    <property type="match status" value="1"/>
</dbReference>
<sequence>MKAPKLPENENERLETLRALGLLDTPMEERFDRITRLARRLFDIPIALVSLVDENRQWFKSCMGLDVRETPRDISFCGHAILGDDVMVVENAGTDARFSDNPLVAGDPNIGFYAGYPIHASNGQAIGTLCLIDTKPRNLCAEELEIFRDLALIVEREITAVELATLDELTSISNRRGFLMLAEHGLNMCVRRNLPASLMVLDIDKFKAINETFGRREGDRALRSFTEQMKNNLRASDLFARISGNEFVILLTNTELAQAMQVMTDFTDILSEFNNRVCRGYDLAFSYGVVDFNASKHSTVEKMLSDADIIMYDQKKQKRYSQRRAEKV</sequence>
<dbReference type="EC" id="2.7.7.65" evidence="2"/>
<proteinExistence type="predicted"/>
<dbReference type="InterPro" id="IPR000160">
    <property type="entry name" value="GGDEF_dom"/>
</dbReference>
<dbReference type="InterPro" id="IPR043128">
    <property type="entry name" value="Rev_trsase/Diguanyl_cyclase"/>
</dbReference>
<dbReference type="InterPro" id="IPR003018">
    <property type="entry name" value="GAF"/>
</dbReference>
<dbReference type="InterPro" id="IPR029016">
    <property type="entry name" value="GAF-like_dom_sf"/>
</dbReference>
<dbReference type="InterPro" id="IPR029787">
    <property type="entry name" value="Nucleotide_cyclase"/>
</dbReference>
<reference evidence="2 3" key="1">
    <citation type="journal article" date="2011" name="Int. J. Syst. Evol. Microbiol.">
        <title>Zhongshania antarctica gen. nov., sp. nov. and Zhongshania guokunii sp. nov., gammaproteobacteria respectively isolated from coastal attached (fast) ice and surface seawater of the Antarctic.</title>
        <authorList>
            <person name="Li H.J."/>
            <person name="Zhang X.Y."/>
            <person name="Chen C.X."/>
            <person name="Zhang Y.J."/>
            <person name="Gao Z.M."/>
            <person name="Yu Y."/>
            <person name="Chen X.L."/>
            <person name="Chen B."/>
            <person name="Zhang Y.Z."/>
        </authorList>
    </citation>
    <scope>NUCLEOTIDE SEQUENCE [LARGE SCALE GENOMIC DNA]</scope>
    <source>
        <strain evidence="2 3">ZS6-22T</strain>
    </source>
</reference>
<dbReference type="SMART" id="SM00065">
    <property type="entry name" value="GAF"/>
    <property type="match status" value="1"/>
</dbReference>
<keyword evidence="2" id="KW-0548">Nucleotidyltransferase</keyword>
<name>A0ABV3U3G9_9GAMM</name>
<protein>
    <submittedName>
        <fullName evidence="2">Diguanylate cyclase</fullName>
        <ecNumber evidence="2">2.7.7.65</ecNumber>
    </submittedName>
</protein>